<gene>
    <name evidence="7" type="ORF">CFH99_19655</name>
</gene>
<dbReference type="Proteomes" id="UP000662818">
    <property type="component" value="Chromosome"/>
</dbReference>
<dbReference type="EMBL" id="CP022295">
    <property type="protein sequence ID" value="QSR27844.1"/>
    <property type="molecule type" value="Genomic_DNA"/>
</dbReference>
<keyword evidence="4 5" id="KW-0067">ATP-binding</keyword>
<accession>A0ABX7PP93</accession>
<organism evidence="7 8">
    <name type="scientific">Nocardioides aromaticivorans</name>
    <dbReference type="NCBI Taxonomy" id="200618"/>
    <lineage>
        <taxon>Bacteria</taxon>
        <taxon>Bacillati</taxon>
        <taxon>Actinomycetota</taxon>
        <taxon>Actinomycetes</taxon>
        <taxon>Propionibacteriales</taxon>
        <taxon>Nocardioidaceae</taxon>
        <taxon>Nocardioides</taxon>
    </lineage>
</organism>
<name>A0ABX7PP93_9ACTN</name>
<evidence type="ECO:0000256" key="1">
    <source>
        <dbReference type="ARBA" id="ARBA00001936"/>
    </source>
</evidence>
<evidence type="ECO:0000313" key="7">
    <source>
        <dbReference type="EMBL" id="QSR27844.1"/>
    </source>
</evidence>
<dbReference type="PANTHER" id="PTHR43585:SF2">
    <property type="entry name" value="ATP-GRASP ENZYME FSQD"/>
    <property type="match status" value="1"/>
</dbReference>
<reference evidence="7 8" key="1">
    <citation type="submission" date="2017-06" db="EMBL/GenBank/DDBJ databases">
        <title>Complete Genome Sequence of the Soil Carbazole-Degrading Bacterium Nocardioides aromaticivorans IC177.</title>
        <authorList>
            <person name="Vejarano F."/>
            <person name="Suzuki-Minakuchi C."/>
            <person name="Ohtsubo Y."/>
            <person name="Tsuda M."/>
            <person name="Okada K."/>
            <person name="Nojiri H."/>
        </authorList>
    </citation>
    <scope>NUCLEOTIDE SEQUENCE [LARGE SCALE GENOMIC DNA]</scope>
    <source>
        <strain evidence="7 8">IC177</strain>
    </source>
</reference>
<protein>
    <recommendedName>
        <fullName evidence="6">ATP-grasp domain-containing protein</fullName>
    </recommendedName>
</protein>
<keyword evidence="2" id="KW-0436">Ligase</keyword>
<comment type="cofactor">
    <cofactor evidence="1">
        <name>Mn(2+)</name>
        <dbReference type="ChEBI" id="CHEBI:29035"/>
    </cofactor>
</comment>
<evidence type="ECO:0000256" key="5">
    <source>
        <dbReference type="PROSITE-ProRule" id="PRU00409"/>
    </source>
</evidence>
<keyword evidence="3 5" id="KW-0547">Nucleotide-binding</keyword>
<dbReference type="InterPro" id="IPR011761">
    <property type="entry name" value="ATP-grasp"/>
</dbReference>
<dbReference type="Gene3D" id="3.40.50.20">
    <property type="match status" value="1"/>
</dbReference>
<dbReference type="Pfam" id="PF01071">
    <property type="entry name" value="GARS_A"/>
    <property type="match status" value="1"/>
</dbReference>
<keyword evidence="8" id="KW-1185">Reference proteome</keyword>
<proteinExistence type="predicted"/>
<dbReference type="PROSITE" id="PS50975">
    <property type="entry name" value="ATP_GRASP"/>
    <property type="match status" value="1"/>
</dbReference>
<dbReference type="SUPFAM" id="SSF56059">
    <property type="entry name" value="Glutathione synthetase ATP-binding domain-like"/>
    <property type="match status" value="1"/>
</dbReference>
<dbReference type="SMART" id="SM01209">
    <property type="entry name" value="GARS_A"/>
    <property type="match status" value="1"/>
</dbReference>
<evidence type="ECO:0000256" key="3">
    <source>
        <dbReference type="ARBA" id="ARBA00022741"/>
    </source>
</evidence>
<sequence length="383" mass="41117">MTDQERGSRMPRSALILGALPGQADAMHRLRAAGWRVYACGHVREGAGVEAADEFFVVDILDPAGVAALAKELAVDVVYSVGSDIAMPTVAAVSEQLGLPLFHSPAVTETLHRKDLLRGFLTKNGLSPVPHQVVRTAADLTGFVAYPAIVKPVDNQGQRGITIVQDHDEAVAALPAALASSRNGAAVIEQLLEGPEFSVHVFVVDGVAHLLLASDRHVWEGPLTGIPSSHTMPSRELDDVTSAQVKGLIDAFVAALGVTNGPLYFQMILTSDGPRIVEVAPRLDGCHLWRLIEVHTGFDLMMTVFDVLSGGEWPGDPELPTGVHHTLRFHLTDPKIPFEPADHSFADLGEVVFEEFHTEPGELARDVNGTVARLGYAITRDND</sequence>
<evidence type="ECO:0000313" key="8">
    <source>
        <dbReference type="Proteomes" id="UP000662818"/>
    </source>
</evidence>
<feature type="domain" description="ATP-grasp" evidence="6">
    <location>
        <begin position="118"/>
        <end position="309"/>
    </location>
</feature>
<evidence type="ECO:0000259" key="6">
    <source>
        <dbReference type="PROSITE" id="PS50975"/>
    </source>
</evidence>
<dbReference type="PANTHER" id="PTHR43585">
    <property type="entry name" value="FUMIPYRROLE BIOSYNTHESIS PROTEIN C"/>
    <property type="match status" value="1"/>
</dbReference>
<evidence type="ECO:0000256" key="4">
    <source>
        <dbReference type="ARBA" id="ARBA00022840"/>
    </source>
</evidence>
<dbReference type="InterPro" id="IPR052032">
    <property type="entry name" value="ATP-dep_AA_Ligase"/>
</dbReference>
<dbReference type="Gene3D" id="3.30.470.20">
    <property type="entry name" value="ATP-grasp fold, B domain"/>
    <property type="match status" value="1"/>
</dbReference>
<dbReference type="InterPro" id="IPR020561">
    <property type="entry name" value="PRibGlycinamid_synth_ATP-grasp"/>
</dbReference>
<evidence type="ECO:0000256" key="2">
    <source>
        <dbReference type="ARBA" id="ARBA00022598"/>
    </source>
</evidence>